<dbReference type="AlphaFoldDB" id="A0A1M7B107"/>
<reference evidence="1 2" key="1">
    <citation type="submission" date="2016-11" db="EMBL/GenBank/DDBJ databases">
        <authorList>
            <person name="Jaros S."/>
            <person name="Januszkiewicz K."/>
            <person name="Wedrychowicz H."/>
        </authorList>
    </citation>
    <scope>NUCLEOTIDE SEQUENCE [LARGE SCALE GENOMIC DNA]</scope>
    <source>
        <strain evidence="1 2">DSM 29589</strain>
    </source>
</reference>
<dbReference type="Proteomes" id="UP000183974">
    <property type="component" value="Unassembled WGS sequence"/>
</dbReference>
<protein>
    <submittedName>
        <fullName evidence="1">Uncharacterized protein</fullName>
    </submittedName>
</protein>
<dbReference type="STRING" id="337701.SAMN05444398_10351"/>
<evidence type="ECO:0000313" key="1">
    <source>
        <dbReference type="EMBL" id="SHL48670.1"/>
    </source>
</evidence>
<accession>A0A1M7B107</accession>
<evidence type="ECO:0000313" key="2">
    <source>
        <dbReference type="Proteomes" id="UP000183974"/>
    </source>
</evidence>
<name>A0A1M7B107_9RHOB</name>
<gene>
    <name evidence="1" type="ORF">SAMN05444398_10351</name>
</gene>
<organism evidence="1 2">
    <name type="scientific">Roseovarius pacificus</name>
    <dbReference type="NCBI Taxonomy" id="337701"/>
    <lineage>
        <taxon>Bacteria</taxon>
        <taxon>Pseudomonadati</taxon>
        <taxon>Pseudomonadota</taxon>
        <taxon>Alphaproteobacteria</taxon>
        <taxon>Rhodobacterales</taxon>
        <taxon>Roseobacteraceae</taxon>
        <taxon>Roseovarius</taxon>
    </lineage>
</organism>
<proteinExistence type="predicted"/>
<keyword evidence="2" id="KW-1185">Reference proteome</keyword>
<dbReference type="EMBL" id="FRBR01000003">
    <property type="protein sequence ID" value="SHL48670.1"/>
    <property type="molecule type" value="Genomic_DNA"/>
</dbReference>
<sequence length="239" mass="25949">MIKVGWGPAPPVHTCWKSPSGDDRCAIGKGRAKTLTPPPPRKGLRGIQNPALNDHGIALSVTFRDKALNGKTPLGFPAKAGTCKDECMSTIGSYLKKHTEALVKDVGIEPACQLTGKSKATLGRYYSDHEEHADRFMPIDAVAALEEAAAYPHVTGALAELQGIGLNFNSERRNTERSGGVNSDVIALSQRFAMLMAEYQQSIEDGVITVNEAKRLLRETTQLQQVLIDMKLHLEEETG</sequence>